<name>A0AAW2DQA5_9ROSI</name>
<dbReference type="PANTHER" id="PTHR47074">
    <property type="entry name" value="BNAC02G40300D PROTEIN"/>
    <property type="match status" value="1"/>
</dbReference>
<sequence>MTRKLALKESISSVGVVIRDCLGQVVAALCKPLHARFPADLTEILALEQGVLLAQELQLPRVIIESDSLNAIQAILDKDTGNSYGHIIQGILQASVPFETCLFKHLHRKFNIMAHELAQHVRKSGSRHLWKGVTPPFVASFIHFDML</sequence>
<keyword evidence="3" id="KW-1185">Reference proteome</keyword>
<dbReference type="Pfam" id="PF13456">
    <property type="entry name" value="RVT_3"/>
    <property type="match status" value="1"/>
</dbReference>
<dbReference type="AlphaFoldDB" id="A0AAW2DQA5"/>
<dbReference type="EMBL" id="JAZDWU010000002">
    <property type="protein sequence ID" value="KAL0011480.1"/>
    <property type="molecule type" value="Genomic_DNA"/>
</dbReference>
<dbReference type="Gene3D" id="3.30.420.10">
    <property type="entry name" value="Ribonuclease H-like superfamily/Ribonuclease H"/>
    <property type="match status" value="1"/>
</dbReference>
<dbReference type="GO" id="GO:0004523">
    <property type="term" value="F:RNA-DNA hybrid ribonuclease activity"/>
    <property type="evidence" value="ECO:0007669"/>
    <property type="project" value="InterPro"/>
</dbReference>
<evidence type="ECO:0000313" key="2">
    <source>
        <dbReference type="EMBL" id="KAL0011480.1"/>
    </source>
</evidence>
<accession>A0AAW2DQA5</accession>
<gene>
    <name evidence="2" type="ORF">SO802_006588</name>
</gene>
<evidence type="ECO:0000313" key="3">
    <source>
        <dbReference type="Proteomes" id="UP001459277"/>
    </source>
</evidence>
<evidence type="ECO:0000259" key="1">
    <source>
        <dbReference type="Pfam" id="PF13456"/>
    </source>
</evidence>
<feature type="domain" description="RNase H type-1" evidence="1">
    <location>
        <begin position="8"/>
        <end position="120"/>
    </location>
</feature>
<dbReference type="InterPro" id="IPR012337">
    <property type="entry name" value="RNaseH-like_sf"/>
</dbReference>
<dbReference type="InterPro" id="IPR044730">
    <property type="entry name" value="RNase_H-like_dom_plant"/>
</dbReference>
<dbReference type="SUPFAM" id="SSF53098">
    <property type="entry name" value="Ribonuclease H-like"/>
    <property type="match status" value="1"/>
</dbReference>
<dbReference type="CDD" id="cd06222">
    <property type="entry name" value="RNase_H_like"/>
    <property type="match status" value="1"/>
</dbReference>
<dbReference type="InterPro" id="IPR036397">
    <property type="entry name" value="RNaseH_sf"/>
</dbReference>
<protein>
    <recommendedName>
        <fullName evidence="1">RNase H type-1 domain-containing protein</fullName>
    </recommendedName>
</protein>
<comment type="caution">
    <text evidence="2">The sequence shown here is derived from an EMBL/GenBank/DDBJ whole genome shotgun (WGS) entry which is preliminary data.</text>
</comment>
<proteinExistence type="predicted"/>
<dbReference type="GO" id="GO:0003676">
    <property type="term" value="F:nucleic acid binding"/>
    <property type="evidence" value="ECO:0007669"/>
    <property type="project" value="InterPro"/>
</dbReference>
<dbReference type="InterPro" id="IPR052929">
    <property type="entry name" value="RNase_H-like_EbsB-rel"/>
</dbReference>
<dbReference type="InterPro" id="IPR002156">
    <property type="entry name" value="RNaseH_domain"/>
</dbReference>
<organism evidence="2 3">
    <name type="scientific">Lithocarpus litseifolius</name>
    <dbReference type="NCBI Taxonomy" id="425828"/>
    <lineage>
        <taxon>Eukaryota</taxon>
        <taxon>Viridiplantae</taxon>
        <taxon>Streptophyta</taxon>
        <taxon>Embryophyta</taxon>
        <taxon>Tracheophyta</taxon>
        <taxon>Spermatophyta</taxon>
        <taxon>Magnoliopsida</taxon>
        <taxon>eudicotyledons</taxon>
        <taxon>Gunneridae</taxon>
        <taxon>Pentapetalae</taxon>
        <taxon>rosids</taxon>
        <taxon>fabids</taxon>
        <taxon>Fagales</taxon>
        <taxon>Fagaceae</taxon>
        <taxon>Lithocarpus</taxon>
    </lineage>
</organism>
<reference evidence="2 3" key="1">
    <citation type="submission" date="2024-01" db="EMBL/GenBank/DDBJ databases">
        <title>A telomere-to-telomere, gap-free genome of sweet tea (Lithocarpus litseifolius).</title>
        <authorList>
            <person name="Zhou J."/>
        </authorList>
    </citation>
    <scope>NUCLEOTIDE SEQUENCE [LARGE SCALE GENOMIC DNA]</scope>
    <source>
        <strain evidence="2">Zhou-2022a</strain>
        <tissue evidence="2">Leaf</tissue>
    </source>
</reference>
<dbReference type="PANTHER" id="PTHR47074:SF48">
    <property type="entry name" value="POLYNUCLEOTIDYL TRANSFERASE, RIBONUCLEASE H-LIKE SUPERFAMILY PROTEIN"/>
    <property type="match status" value="1"/>
</dbReference>
<dbReference type="Proteomes" id="UP001459277">
    <property type="component" value="Unassembled WGS sequence"/>
</dbReference>